<dbReference type="Proteomes" id="UP000064967">
    <property type="component" value="Chromosome"/>
</dbReference>
<proteinExistence type="predicted"/>
<dbReference type="OrthoDB" id="5511445at2"/>
<sequence>MPKLVLPKRVFALPLVFALSGCPAVHQPPPARAQDAANELNLNARFGRMEMAAEGVSPKAREGFFERRKGWGGNIRIADYELAGLKMQGESDAEIFVKIAWYRANEGDLRVSTLKQKWHEFKGDWKLVDESRLDGDVGLLGEPAPAAVEPSTPKRTQFPTIRLGQNPDAFDPAPAPAPAPADAPR</sequence>
<keyword evidence="3" id="KW-1185">Reference proteome</keyword>
<dbReference type="EMBL" id="CP012333">
    <property type="protein sequence ID" value="AKU97246.1"/>
    <property type="molecule type" value="Genomic_DNA"/>
</dbReference>
<gene>
    <name evidence="2" type="ORF">AKJ09_03910</name>
</gene>
<dbReference type="KEGG" id="llu:AKJ09_03910"/>
<feature type="compositionally biased region" description="Pro residues" evidence="1">
    <location>
        <begin position="173"/>
        <end position="185"/>
    </location>
</feature>
<dbReference type="AlphaFoldDB" id="A0A0K1PV59"/>
<feature type="region of interest" description="Disordered" evidence="1">
    <location>
        <begin position="141"/>
        <end position="185"/>
    </location>
</feature>
<evidence type="ECO:0008006" key="4">
    <source>
        <dbReference type="Google" id="ProtNLM"/>
    </source>
</evidence>
<dbReference type="RefSeq" id="WP_146648412.1">
    <property type="nucleotide sequence ID" value="NZ_CP012333.1"/>
</dbReference>
<accession>A0A0K1PV59</accession>
<name>A0A0K1PV59_9BACT</name>
<dbReference type="PATRIC" id="fig|1391654.3.peg.3968"/>
<evidence type="ECO:0000313" key="3">
    <source>
        <dbReference type="Proteomes" id="UP000064967"/>
    </source>
</evidence>
<dbReference type="STRING" id="1391654.AKJ09_03910"/>
<evidence type="ECO:0000313" key="2">
    <source>
        <dbReference type="EMBL" id="AKU97246.1"/>
    </source>
</evidence>
<protein>
    <recommendedName>
        <fullName evidence="4">Lipoprotein</fullName>
    </recommendedName>
</protein>
<organism evidence="2 3">
    <name type="scientific">Labilithrix luteola</name>
    <dbReference type="NCBI Taxonomy" id="1391654"/>
    <lineage>
        <taxon>Bacteria</taxon>
        <taxon>Pseudomonadati</taxon>
        <taxon>Myxococcota</taxon>
        <taxon>Polyangia</taxon>
        <taxon>Polyangiales</taxon>
        <taxon>Labilitrichaceae</taxon>
        <taxon>Labilithrix</taxon>
    </lineage>
</organism>
<evidence type="ECO:0000256" key="1">
    <source>
        <dbReference type="SAM" id="MobiDB-lite"/>
    </source>
</evidence>
<dbReference type="PROSITE" id="PS51257">
    <property type="entry name" value="PROKAR_LIPOPROTEIN"/>
    <property type="match status" value="1"/>
</dbReference>
<reference evidence="2 3" key="1">
    <citation type="submission" date="2015-08" db="EMBL/GenBank/DDBJ databases">
        <authorList>
            <person name="Babu N.S."/>
            <person name="Beckwith C.J."/>
            <person name="Beseler K.G."/>
            <person name="Brison A."/>
            <person name="Carone J.V."/>
            <person name="Caskin T.P."/>
            <person name="Diamond M."/>
            <person name="Durham M.E."/>
            <person name="Foxe J.M."/>
            <person name="Go M."/>
            <person name="Henderson B.A."/>
            <person name="Jones I.B."/>
            <person name="McGettigan J.A."/>
            <person name="Micheletti S.J."/>
            <person name="Nasrallah M.E."/>
            <person name="Ortiz D."/>
            <person name="Piller C.R."/>
            <person name="Privatt S.R."/>
            <person name="Schneider S.L."/>
            <person name="Sharp S."/>
            <person name="Smith T.C."/>
            <person name="Stanton J.D."/>
            <person name="Ullery H.E."/>
            <person name="Wilson R.J."/>
            <person name="Serrano M.G."/>
            <person name="Buck G."/>
            <person name="Lee V."/>
            <person name="Wang Y."/>
            <person name="Carvalho R."/>
            <person name="Voegtly L."/>
            <person name="Shi R."/>
            <person name="Duckworth R."/>
            <person name="Johnson A."/>
            <person name="Loviza R."/>
            <person name="Walstead R."/>
            <person name="Shah Z."/>
            <person name="Kiflezghi M."/>
            <person name="Wade K."/>
            <person name="Ball S.L."/>
            <person name="Bradley K.W."/>
            <person name="Asai D.J."/>
            <person name="Bowman C.A."/>
            <person name="Russell D.A."/>
            <person name="Pope W.H."/>
            <person name="Jacobs-Sera D."/>
            <person name="Hendrix R.W."/>
            <person name="Hatfull G.F."/>
        </authorList>
    </citation>
    <scope>NUCLEOTIDE SEQUENCE [LARGE SCALE GENOMIC DNA]</scope>
    <source>
        <strain evidence="2 3">DSM 27648</strain>
    </source>
</reference>